<protein>
    <submittedName>
        <fullName evidence="1">Uncharacterized protein</fullName>
    </submittedName>
</protein>
<reference evidence="1" key="1">
    <citation type="submission" date="2020-03" db="EMBL/GenBank/DDBJ databases">
        <title>The deep terrestrial virosphere.</title>
        <authorList>
            <person name="Holmfeldt K."/>
            <person name="Nilsson E."/>
            <person name="Simone D."/>
            <person name="Lopez-Fernandez M."/>
            <person name="Wu X."/>
            <person name="de Brujin I."/>
            <person name="Lundin D."/>
            <person name="Andersson A."/>
            <person name="Bertilsson S."/>
            <person name="Dopson M."/>
        </authorList>
    </citation>
    <scope>NUCLEOTIDE SEQUENCE</scope>
    <source>
        <strain evidence="1">MM415A02747</strain>
    </source>
</reference>
<dbReference type="EMBL" id="MT141954">
    <property type="protein sequence ID" value="QJA72484.1"/>
    <property type="molecule type" value="Genomic_DNA"/>
</dbReference>
<name>A0A6M3JQW9_9ZZZZ</name>
<accession>A0A6M3JQW9</accession>
<sequence length="265" mass="29471">MKKYLSNKVLTLLLIVFTVPFLIAAVTNFRGGLEVQKAGSTDAEWWVNADGELVRAAAETPVRNLYFDLDDFKQVRTLSYAEVSFDPRIDTNSLNSYPYLKANATSPAMVWPQYHPLDRKIVGNAGIYNNNGLSSAEGPAVSPIQVMFKVPDSYRTGGGMVLTAHQDSTKRGTHTTTGVIRIGYKYYFTTPGNYWNESGVSNIPANVGTAGYLLSPTEVTLAISSSDAALEAGKWIVFQYWRIRDENVVDDLRVLNARFQYNPEY</sequence>
<dbReference type="AlphaFoldDB" id="A0A6M3JQW9"/>
<gene>
    <name evidence="1" type="ORF">MM415A02747_0010</name>
</gene>
<proteinExistence type="predicted"/>
<organism evidence="1">
    <name type="scientific">viral metagenome</name>
    <dbReference type="NCBI Taxonomy" id="1070528"/>
    <lineage>
        <taxon>unclassified sequences</taxon>
        <taxon>metagenomes</taxon>
        <taxon>organismal metagenomes</taxon>
    </lineage>
</organism>
<evidence type="ECO:0000313" key="1">
    <source>
        <dbReference type="EMBL" id="QJA72484.1"/>
    </source>
</evidence>